<evidence type="ECO:0008006" key="4">
    <source>
        <dbReference type="Google" id="ProtNLM"/>
    </source>
</evidence>
<sequence>MAFLTAPAVLGTGAGGAPRLTSAFPRRGGPVATPPSPRRAAATLRASAGAPGQGSGSVSDSSPDEVRALLTSSDYVDRISALNRSRALGDERLAILLDLVQADPNAQVRYLAVAQLIDAGGADKAAVLPVVRAVMANDAETSVRAGAADVVCGLGLTEAYEDLVACYEANSDWMVKMSVVAGLGELGDGRAYEFLVDVLGAEDASGMGMLHTAAVGALGELGDKRGVDVVKGWMDSEDGMMRDRAADAYKQLTGEA</sequence>
<dbReference type="Gene3D" id="1.25.10.10">
    <property type="entry name" value="Leucine-rich Repeat Variant"/>
    <property type="match status" value="1"/>
</dbReference>
<proteinExistence type="predicted"/>
<feature type="compositionally biased region" description="Low complexity" evidence="1">
    <location>
        <begin position="38"/>
        <end position="50"/>
    </location>
</feature>
<accession>A0A1X6NSY3</accession>
<dbReference type="SUPFAM" id="SSF48371">
    <property type="entry name" value="ARM repeat"/>
    <property type="match status" value="1"/>
</dbReference>
<name>A0A1X6NSY3_PORUM</name>
<dbReference type="Proteomes" id="UP000218209">
    <property type="component" value="Unassembled WGS sequence"/>
</dbReference>
<protein>
    <recommendedName>
        <fullName evidence="4">HEAT repeat domain-containing protein</fullName>
    </recommendedName>
</protein>
<dbReference type="Pfam" id="PF13646">
    <property type="entry name" value="HEAT_2"/>
    <property type="match status" value="1"/>
</dbReference>
<organism evidence="2 3">
    <name type="scientific">Porphyra umbilicalis</name>
    <name type="common">Purple laver</name>
    <name type="synonym">Red alga</name>
    <dbReference type="NCBI Taxonomy" id="2786"/>
    <lineage>
        <taxon>Eukaryota</taxon>
        <taxon>Rhodophyta</taxon>
        <taxon>Bangiophyceae</taxon>
        <taxon>Bangiales</taxon>
        <taxon>Bangiaceae</taxon>
        <taxon>Porphyra</taxon>
    </lineage>
</organism>
<dbReference type="InterPro" id="IPR016024">
    <property type="entry name" value="ARM-type_fold"/>
</dbReference>
<evidence type="ECO:0000313" key="3">
    <source>
        <dbReference type="Proteomes" id="UP000218209"/>
    </source>
</evidence>
<dbReference type="InterPro" id="IPR011989">
    <property type="entry name" value="ARM-like"/>
</dbReference>
<gene>
    <name evidence="2" type="ORF">BU14_0504s0002</name>
</gene>
<dbReference type="EMBL" id="KV919110">
    <property type="protein sequence ID" value="OSX71749.1"/>
    <property type="molecule type" value="Genomic_DNA"/>
</dbReference>
<feature type="region of interest" description="Disordered" evidence="1">
    <location>
        <begin position="15"/>
        <end position="64"/>
    </location>
</feature>
<evidence type="ECO:0000313" key="2">
    <source>
        <dbReference type="EMBL" id="OSX71749.1"/>
    </source>
</evidence>
<evidence type="ECO:0000256" key="1">
    <source>
        <dbReference type="SAM" id="MobiDB-lite"/>
    </source>
</evidence>
<keyword evidence="3" id="KW-1185">Reference proteome</keyword>
<dbReference type="OrthoDB" id="4154at2759"/>
<reference evidence="2 3" key="1">
    <citation type="submission" date="2017-03" db="EMBL/GenBank/DDBJ databases">
        <title>WGS assembly of Porphyra umbilicalis.</title>
        <authorList>
            <person name="Brawley S.H."/>
            <person name="Blouin N.A."/>
            <person name="Ficko-Blean E."/>
            <person name="Wheeler G.L."/>
            <person name="Lohr M."/>
            <person name="Goodson H.V."/>
            <person name="Jenkins J.W."/>
            <person name="Blaby-Haas C.E."/>
            <person name="Helliwell K.E."/>
            <person name="Chan C."/>
            <person name="Marriage T."/>
            <person name="Bhattacharya D."/>
            <person name="Klein A.S."/>
            <person name="Badis Y."/>
            <person name="Brodie J."/>
            <person name="Cao Y."/>
            <person name="Collen J."/>
            <person name="Dittami S.M."/>
            <person name="Gachon C.M."/>
            <person name="Green B.R."/>
            <person name="Karpowicz S."/>
            <person name="Kim J.W."/>
            <person name="Kudahl U."/>
            <person name="Lin S."/>
            <person name="Michel G."/>
            <person name="Mittag M."/>
            <person name="Olson B.J."/>
            <person name="Pangilinan J."/>
            <person name="Peng Y."/>
            <person name="Qiu H."/>
            <person name="Shu S."/>
            <person name="Singer J.T."/>
            <person name="Smith A.G."/>
            <person name="Sprecher B.N."/>
            <person name="Wagner V."/>
            <person name="Wang W."/>
            <person name="Wang Z.-Y."/>
            <person name="Yan J."/>
            <person name="Yarish C."/>
            <person name="Zoeuner-Riek S."/>
            <person name="Zhuang Y."/>
            <person name="Zou Y."/>
            <person name="Lindquist E.A."/>
            <person name="Grimwood J."/>
            <person name="Barry K."/>
            <person name="Rokhsar D.S."/>
            <person name="Schmutz J."/>
            <person name="Stiller J.W."/>
            <person name="Grossman A.R."/>
            <person name="Prochnik S.E."/>
        </authorList>
    </citation>
    <scope>NUCLEOTIDE SEQUENCE [LARGE SCALE GENOMIC DNA]</scope>
    <source>
        <strain evidence="2">4086291</strain>
    </source>
</reference>
<dbReference type="AlphaFoldDB" id="A0A1X6NSY3"/>